<organism evidence="2 3">
    <name type="scientific">Methyloceanibacter superfactus</name>
    <dbReference type="NCBI Taxonomy" id="1774969"/>
    <lineage>
        <taxon>Bacteria</taxon>
        <taxon>Pseudomonadati</taxon>
        <taxon>Pseudomonadota</taxon>
        <taxon>Alphaproteobacteria</taxon>
        <taxon>Hyphomicrobiales</taxon>
        <taxon>Hyphomicrobiaceae</taxon>
        <taxon>Methyloceanibacter</taxon>
    </lineage>
</organism>
<dbReference type="SUPFAM" id="SSF53335">
    <property type="entry name" value="S-adenosyl-L-methionine-dependent methyltransferases"/>
    <property type="match status" value="1"/>
</dbReference>
<dbReference type="InterPro" id="IPR029063">
    <property type="entry name" value="SAM-dependent_MTases_sf"/>
</dbReference>
<name>A0A1E3W551_9HYPH</name>
<sequence length="222" mass="23994">MHSVLTPLTLRFYDFYVLGFSSRLLWRCPAPVLLDLYHRNVSDSHLEVGVGTGYLLDRARFSSEAPAITLMDINAHCLASAAHRIARYGPQTVVADILDPLPQIGPFTSIGCCHVLHCLPGSMAGKARVFDHLAAVLATDGCLFGASVVQGDAPRSPPAQALMNFYNAHSIFSNAEDRVEMLEEALTARFHNAAVSLRGCVALFEASGPRSRPNFPTPTATS</sequence>
<proteinExistence type="predicted"/>
<dbReference type="CDD" id="cd02440">
    <property type="entry name" value="AdoMet_MTases"/>
    <property type="match status" value="1"/>
</dbReference>
<evidence type="ECO:0000313" key="3">
    <source>
        <dbReference type="Proteomes" id="UP000094472"/>
    </source>
</evidence>
<dbReference type="GO" id="GO:0008168">
    <property type="term" value="F:methyltransferase activity"/>
    <property type="evidence" value="ECO:0007669"/>
    <property type="project" value="InterPro"/>
</dbReference>
<dbReference type="InterPro" id="IPR013217">
    <property type="entry name" value="Methyltransf_12"/>
</dbReference>
<evidence type="ECO:0000313" key="2">
    <source>
        <dbReference type="EMBL" id="ODS00840.1"/>
    </source>
</evidence>
<comment type="caution">
    <text evidence="2">The sequence shown here is derived from an EMBL/GenBank/DDBJ whole genome shotgun (WGS) entry which is preliminary data.</text>
</comment>
<reference evidence="2 3" key="1">
    <citation type="journal article" date="2016" name="Environ. Microbiol.">
        <title>New Methyloceanibacter diversity from North Sea sediments includes methanotroph containing solely the soluble methane monooxygenase.</title>
        <authorList>
            <person name="Vekeman B."/>
            <person name="Kerckhof F.M."/>
            <person name="Cremers G."/>
            <person name="de Vos P."/>
            <person name="Vandamme P."/>
            <person name="Boon N."/>
            <person name="Op den Camp H.J."/>
            <person name="Heylen K."/>
        </authorList>
    </citation>
    <scope>NUCLEOTIDE SEQUENCE [LARGE SCALE GENOMIC DNA]</scope>
    <source>
        <strain evidence="2 3">R-67175</strain>
    </source>
</reference>
<dbReference type="InterPro" id="IPR016584">
    <property type="entry name" value="MeTrfase_VrtF"/>
</dbReference>
<feature type="domain" description="Methyltransferase type 12" evidence="1">
    <location>
        <begin position="46"/>
        <end position="143"/>
    </location>
</feature>
<dbReference type="Gene3D" id="3.40.50.150">
    <property type="entry name" value="Vaccinia Virus protein VP39"/>
    <property type="match status" value="1"/>
</dbReference>
<protein>
    <recommendedName>
        <fullName evidence="1">Methyltransferase type 12 domain-containing protein</fullName>
    </recommendedName>
</protein>
<dbReference type="Proteomes" id="UP000094472">
    <property type="component" value="Unassembled WGS sequence"/>
</dbReference>
<dbReference type="PIRSF" id="PIRSF011491">
    <property type="entry name" value="Mtase_YbcY_prd"/>
    <property type="match status" value="1"/>
</dbReference>
<gene>
    <name evidence="2" type="ORF">AUC69_07560</name>
</gene>
<dbReference type="Pfam" id="PF08242">
    <property type="entry name" value="Methyltransf_12"/>
    <property type="match status" value="1"/>
</dbReference>
<dbReference type="OrthoDB" id="507855at2"/>
<evidence type="ECO:0000259" key="1">
    <source>
        <dbReference type="Pfam" id="PF08242"/>
    </source>
</evidence>
<keyword evidence="3" id="KW-1185">Reference proteome</keyword>
<dbReference type="AlphaFoldDB" id="A0A1E3W551"/>
<accession>A0A1E3W551</accession>
<dbReference type="STRING" id="1774969.AUC69_07560"/>
<dbReference type="EMBL" id="LPWF01000011">
    <property type="protein sequence ID" value="ODS00840.1"/>
    <property type="molecule type" value="Genomic_DNA"/>
</dbReference>